<organism evidence="3 4">
    <name type="scientific">Giardia intestinalis (strain P15)</name>
    <name type="common">Giardia lamblia</name>
    <dbReference type="NCBI Taxonomy" id="658858"/>
    <lineage>
        <taxon>Eukaryota</taxon>
        <taxon>Metamonada</taxon>
        <taxon>Diplomonadida</taxon>
        <taxon>Hexamitidae</taxon>
        <taxon>Giardiinae</taxon>
        <taxon>Giardia</taxon>
    </lineage>
</organism>
<dbReference type="OMA" id="FVPVMET"/>
<comment type="caution">
    <text evidence="3">The sequence shown here is derived from an EMBL/GenBank/DDBJ whole genome shotgun (WGS) entry which is preliminary data.</text>
</comment>
<sequence>MPSDTSKTYAQRWAQDALSPLQIEKIAIEVDNLGYMVGTKGSRIGLIRQNTGAAIHYMEDPPGSKCFYAIIKGTTRQLADAKTAIYADVLDYHRWVKKGKGGLSDALGNRMYPHSLVLRLPPGGSRFYSGPGYQSFLELSIQKDVFINVNQRDELTIRAANTEVLMETVQKVTDILDTFVSLAAPIPNWAVGRVIGRNGEALAKVSDIIQIRTNSRLICFISNTHKTEGLLSYFVVLADKRDAVTLAMQMVFSRISSITIEAGLFVPVMETESVIVLPIDPTSLCSYSLKTPLSKPQSSLGSHSRNYSFVSMDGSFSLPPEMLSSLPAGTSSTHARHFSTIEGDIVPCHTAQTSTTVHRRLNSSISYSVSNSTQSDGQQSFLFQLSFPNSSISHVTDQMLRCSFCCTKRRSLLPCSDFLRTPYTIESFHESTVAVDRKYLVMYVPEQCDNMEEFWQSSLLAALATVGGEFFFIEDPTTAVDLVKSAFDFTVSCFPGRCYYASRTDELSNTIYGISEGLSSRKVRLCFESGMDDHDYTTLFASSKTHYAWYTKQLMNVGISDTLPSNLSWHLPAINGTSGIDKHYSMWHSLNFDCYVQPPYRKSSLEHDFSVSLSEEDIPQLKDTADEPVVSVSGLGISYILQSKTGYDILVKITLVPKSLTPLVSATDETNMDELCKGNARLILLRKYIKNLKNMSSSTAYTSPIATTKYQEIQSGTSQFGEVPPVRAHAITLNLPDTPLDIAMHIDPTPLSLEDLATGVGYSTTKGLLPPNQDSKFPMPSTVFIQDHPNATLNRVVFAEFGDIVATSSYLQELPYVAKPKLVVDFRPFAGYRWRGKGFINKVIGFSDLVSILPSIVGKVKKVLKTLPDRE</sequence>
<evidence type="ECO:0000259" key="2">
    <source>
        <dbReference type="SMART" id="SM00322"/>
    </source>
</evidence>
<feature type="domain" description="K Homology" evidence="2">
    <location>
        <begin position="20"/>
        <end position="90"/>
    </location>
</feature>
<dbReference type="EMBL" id="ACVC01000194">
    <property type="protein sequence ID" value="EFO62116.1"/>
    <property type="molecule type" value="Genomic_DNA"/>
</dbReference>
<dbReference type="SUPFAM" id="SSF54791">
    <property type="entry name" value="Eukaryotic type KH-domain (KH-domain type I)"/>
    <property type="match status" value="1"/>
</dbReference>
<dbReference type="InterPro" id="IPR004087">
    <property type="entry name" value="KH_dom"/>
</dbReference>
<dbReference type="VEuPathDB" id="GiardiaDB:GLP15_1952"/>
<accession>E1F653</accession>
<dbReference type="AlphaFoldDB" id="E1F653"/>
<dbReference type="InterPro" id="IPR036612">
    <property type="entry name" value="KH_dom_type_1_sf"/>
</dbReference>
<dbReference type="PROSITE" id="PS50084">
    <property type="entry name" value="KH_TYPE_1"/>
    <property type="match status" value="1"/>
</dbReference>
<dbReference type="InterPro" id="IPR004088">
    <property type="entry name" value="KH_dom_type_1"/>
</dbReference>
<evidence type="ECO:0000256" key="1">
    <source>
        <dbReference type="PROSITE-ProRule" id="PRU00117"/>
    </source>
</evidence>
<name>E1F653_GIAIA</name>
<dbReference type="GO" id="GO:0003723">
    <property type="term" value="F:RNA binding"/>
    <property type="evidence" value="ECO:0007669"/>
    <property type="project" value="UniProtKB-UniRule"/>
</dbReference>
<proteinExistence type="predicted"/>
<dbReference type="Proteomes" id="UP000008974">
    <property type="component" value="Unassembled WGS sequence"/>
</dbReference>
<dbReference type="OrthoDB" id="5204190at2759"/>
<evidence type="ECO:0000313" key="4">
    <source>
        <dbReference type="Proteomes" id="UP000008974"/>
    </source>
</evidence>
<gene>
    <name evidence="3" type="ORF">GLP15_1952</name>
</gene>
<feature type="domain" description="K Homology" evidence="2">
    <location>
        <begin position="178"/>
        <end position="256"/>
    </location>
</feature>
<dbReference type="CDD" id="cd00105">
    <property type="entry name" value="KH-I"/>
    <property type="match status" value="1"/>
</dbReference>
<evidence type="ECO:0000313" key="3">
    <source>
        <dbReference type="EMBL" id="EFO62116.1"/>
    </source>
</evidence>
<dbReference type="Gene3D" id="3.30.1370.10">
    <property type="entry name" value="K Homology domain, type 1"/>
    <property type="match status" value="1"/>
</dbReference>
<dbReference type="SMART" id="SM00322">
    <property type="entry name" value="KH"/>
    <property type="match status" value="2"/>
</dbReference>
<dbReference type="Pfam" id="PF00013">
    <property type="entry name" value="KH_1"/>
    <property type="match status" value="1"/>
</dbReference>
<reference evidence="3 4" key="1">
    <citation type="journal article" date="2010" name="BMC Genomics">
        <title>Genome analysis and comparative genomics of a Giardia intestinalis assemblage E isolate.</title>
        <authorList>
            <person name="Jerlstrom-Hultqvist J."/>
            <person name="Franzen O."/>
            <person name="Ankarklev J."/>
            <person name="Xu F."/>
            <person name="Nohynkova E."/>
            <person name="Andersson J.O."/>
            <person name="Svard S.G."/>
            <person name="Andersson B."/>
        </authorList>
    </citation>
    <scope>NUCLEOTIDE SEQUENCE [LARGE SCALE GENOMIC DNA]</scope>
    <source>
        <strain evidence="3 4">P15</strain>
    </source>
</reference>
<keyword evidence="1" id="KW-0694">RNA-binding</keyword>
<protein>
    <recommendedName>
        <fullName evidence="2">K Homology domain-containing protein</fullName>
    </recommendedName>
</protein>